<proteinExistence type="predicted"/>
<organism evidence="2 3">
    <name type="scientific">Kineococcus xinjiangensis</name>
    <dbReference type="NCBI Taxonomy" id="512762"/>
    <lineage>
        <taxon>Bacteria</taxon>
        <taxon>Bacillati</taxon>
        <taxon>Actinomycetota</taxon>
        <taxon>Actinomycetes</taxon>
        <taxon>Kineosporiales</taxon>
        <taxon>Kineosporiaceae</taxon>
        <taxon>Kineococcus</taxon>
    </lineage>
</organism>
<evidence type="ECO:0000313" key="2">
    <source>
        <dbReference type="EMBL" id="PPK93161.1"/>
    </source>
</evidence>
<sequence>MMLAQLVMDAQATITPMIDPVALGTMAQPQTAEPPGIAGFKNILSWAMWIALSVCVLGIMVTGAMMAIASRDGRGGEHGARLLWVLVGCVVIGSASGFVNVLV</sequence>
<evidence type="ECO:0008006" key="4">
    <source>
        <dbReference type="Google" id="ProtNLM"/>
    </source>
</evidence>
<evidence type="ECO:0000256" key="1">
    <source>
        <dbReference type="SAM" id="Phobius"/>
    </source>
</evidence>
<evidence type="ECO:0000313" key="3">
    <source>
        <dbReference type="Proteomes" id="UP000239485"/>
    </source>
</evidence>
<gene>
    <name evidence="2" type="ORF">CLV92_11178</name>
</gene>
<keyword evidence="3" id="KW-1185">Reference proteome</keyword>
<feature type="transmembrane region" description="Helical" evidence="1">
    <location>
        <begin position="82"/>
        <end position="102"/>
    </location>
</feature>
<reference evidence="2 3" key="1">
    <citation type="submission" date="2018-02" db="EMBL/GenBank/DDBJ databases">
        <title>Genomic Encyclopedia of Archaeal and Bacterial Type Strains, Phase II (KMG-II): from individual species to whole genera.</title>
        <authorList>
            <person name="Goeker M."/>
        </authorList>
    </citation>
    <scope>NUCLEOTIDE SEQUENCE [LARGE SCALE GENOMIC DNA]</scope>
    <source>
        <strain evidence="2 3">DSM 22857</strain>
    </source>
</reference>
<dbReference type="AlphaFoldDB" id="A0A2S6IG28"/>
<keyword evidence="1" id="KW-0812">Transmembrane</keyword>
<feature type="transmembrane region" description="Helical" evidence="1">
    <location>
        <begin position="46"/>
        <end position="70"/>
    </location>
</feature>
<protein>
    <recommendedName>
        <fullName evidence="4">TrbC/VIRB2 family protein</fullName>
    </recommendedName>
</protein>
<dbReference type="Proteomes" id="UP000239485">
    <property type="component" value="Unassembled WGS sequence"/>
</dbReference>
<keyword evidence="1" id="KW-0472">Membrane</keyword>
<dbReference type="EMBL" id="PTJD01000011">
    <property type="protein sequence ID" value="PPK93161.1"/>
    <property type="molecule type" value="Genomic_DNA"/>
</dbReference>
<dbReference type="RefSeq" id="WP_211291157.1">
    <property type="nucleotide sequence ID" value="NZ_PTJD01000011.1"/>
</dbReference>
<name>A0A2S6IG28_9ACTN</name>
<keyword evidence="1" id="KW-1133">Transmembrane helix</keyword>
<accession>A0A2S6IG28</accession>
<comment type="caution">
    <text evidence="2">The sequence shown here is derived from an EMBL/GenBank/DDBJ whole genome shotgun (WGS) entry which is preliminary data.</text>
</comment>